<dbReference type="EMBL" id="MU825397">
    <property type="protein sequence ID" value="KAJ7393762.1"/>
    <property type="molecule type" value="Genomic_DNA"/>
</dbReference>
<dbReference type="OrthoDB" id="291007at2759"/>
<evidence type="ECO:0000313" key="3">
    <source>
        <dbReference type="EMBL" id="KAJ7393762.1"/>
    </source>
</evidence>
<accession>A0A9X0DAV2</accession>
<organism evidence="3 4">
    <name type="scientific">Desmophyllum pertusum</name>
    <dbReference type="NCBI Taxonomy" id="174260"/>
    <lineage>
        <taxon>Eukaryota</taxon>
        <taxon>Metazoa</taxon>
        <taxon>Cnidaria</taxon>
        <taxon>Anthozoa</taxon>
        <taxon>Hexacorallia</taxon>
        <taxon>Scleractinia</taxon>
        <taxon>Caryophylliina</taxon>
        <taxon>Caryophylliidae</taxon>
        <taxon>Desmophyllum</taxon>
    </lineage>
</organism>
<sequence>MKTILLLNLLWLVAVLASSPEENLNVETRGGEELFEGDMKFAPGQARGSVPGRLWPGGVFVYDIESSLSDEPNAMSAINNAMQDWKDNTCIKFRKRRVDETAYVSFLRVAGVGPMWEELAVYNNCRSPAAAGEKGLLFMKSVRF</sequence>
<feature type="signal peptide" evidence="1">
    <location>
        <begin position="1"/>
        <end position="17"/>
    </location>
</feature>
<dbReference type="AlphaFoldDB" id="A0A9X0DAV2"/>
<proteinExistence type="predicted"/>
<dbReference type="Proteomes" id="UP001163046">
    <property type="component" value="Unassembled WGS sequence"/>
</dbReference>
<comment type="caution">
    <text evidence="3">The sequence shown here is derived from an EMBL/GenBank/DDBJ whole genome shotgun (WGS) entry which is preliminary data.</text>
</comment>
<evidence type="ECO:0000313" key="4">
    <source>
        <dbReference type="Proteomes" id="UP001163046"/>
    </source>
</evidence>
<dbReference type="InterPro" id="IPR024079">
    <property type="entry name" value="MetalloPept_cat_dom_sf"/>
</dbReference>
<dbReference type="GO" id="GO:0004222">
    <property type="term" value="F:metalloendopeptidase activity"/>
    <property type="evidence" value="ECO:0007669"/>
    <property type="project" value="InterPro"/>
</dbReference>
<gene>
    <name evidence="3" type="ORF">OS493_003421</name>
</gene>
<keyword evidence="1" id="KW-0732">Signal</keyword>
<feature type="domain" description="Peptidase M12A" evidence="2">
    <location>
        <begin position="55"/>
        <end position="111"/>
    </location>
</feature>
<protein>
    <recommendedName>
        <fullName evidence="2">Peptidase M12A domain-containing protein</fullName>
    </recommendedName>
</protein>
<keyword evidence="4" id="KW-1185">Reference proteome</keyword>
<dbReference type="GO" id="GO:0006508">
    <property type="term" value="P:proteolysis"/>
    <property type="evidence" value="ECO:0007669"/>
    <property type="project" value="InterPro"/>
</dbReference>
<reference evidence="3" key="1">
    <citation type="submission" date="2023-01" db="EMBL/GenBank/DDBJ databases">
        <title>Genome assembly of the deep-sea coral Lophelia pertusa.</title>
        <authorList>
            <person name="Herrera S."/>
            <person name="Cordes E."/>
        </authorList>
    </citation>
    <scope>NUCLEOTIDE SEQUENCE</scope>
    <source>
        <strain evidence="3">USNM1676648</strain>
        <tissue evidence="3">Polyp</tissue>
    </source>
</reference>
<evidence type="ECO:0000256" key="1">
    <source>
        <dbReference type="SAM" id="SignalP"/>
    </source>
</evidence>
<feature type="chain" id="PRO_5040774616" description="Peptidase M12A domain-containing protein" evidence="1">
    <location>
        <begin position="18"/>
        <end position="144"/>
    </location>
</feature>
<dbReference type="SUPFAM" id="SSF55486">
    <property type="entry name" value="Metalloproteases ('zincins'), catalytic domain"/>
    <property type="match status" value="1"/>
</dbReference>
<name>A0A9X0DAV2_9CNID</name>
<evidence type="ECO:0000259" key="2">
    <source>
        <dbReference type="Pfam" id="PF01400"/>
    </source>
</evidence>
<dbReference type="Pfam" id="PF01400">
    <property type="entry name" value="Astacin"/>
    <property type="match status" value="1"/>
</dbReference>
<dbReference type="InterPro" id="IPR001506">
    <property type="entry name" value="Peptidase_M12A"/>
</dbReference>
<dbReference type="Gene3D" id="3.40.390.10">
    <property type="entry name" value="Collagenase (Catalytic Domain)"/>
    <property type="match status" value="1"/>
</dbReference>